<dbReference type="PANTHER" id="PTHR32518:SF3">
    <property type="entry name" value="4-ALPHA-GLUCANOTRANSFERASE"/>
    <property type="match status" value="1"/>
</dbReference>
<organism evidence="2 3">
    <name type="scientific">Kingdonia uniflora</name>
    <dbReference type="NCBI Taxonomy" id="39325"/>
    <lineage>
        <taxon>Eukaryota</taxon>
        <taxon>Viridiplantae</taxon>
        <taxon>Streptophyta</taxon>
        <taxon>Embryophyta</taxon>
        <taxon>Tracheophyta</taxon>
        <taxon>Spermatophyta</taxon>
        <taxon>Magnoliopsida</taxon>
        <taxon>Ranunculales</taxon>
        <taxon>Circaeasteraceae</taxon>
        <taxon>Kingdonia</taxon>
    </lineage>
</organism>
<dbReference type="EMBL" id="JACGCM010001796">
    <property type="protein sequence ID" value="KAF6149462.1"/>
    <property type="molecule type" value="Genomic_DNA"/>
</dbReference>
<dbReference type="SUPFAM" id="SSF49452">
    <property type="entry name" value="Starch-binding domain-like"/>
    <property type="match status" value="1"/>
</dbReference>
<sequence length="73" mass="8314">MLFTDSVVVHFKISCPRIEKDASVYVIGSSNQLGMWKVHDGLKLRYAGDSFWQADCVVKKSELQIKYPFADLC</sequence>
<dbReference type="PROSITE" id="PS51166">
    <property type="entry name" value="CBM20"/>
    <property type="match status" value="1"/>
</dbReference>
<comment type="caution">
    <text evidence="2">The sequence shown here is derived from an EMBL/GenBank/DDBJ whole genome shotgun (WGS) entry which is preliminary data.</text>
</comment>
<dbReference type="OrthoDB" id="6123450at2759"/>
<dbReference type="Pfam" id="PF00686">
    <property type="entry name" value="CBM_20"/>
    <property type="match status" value="1"/>
</dbReference>
<name>A0A7J7M3N8_9MAGN</name>
<evidence type="ECO:0000259" key="1">
    <source>
        <dbReference type="PROSITE" id="PS51166"/>
    </source>
</evidence>
<feature type="domain" description="CBM20" evidence="1">
    <location>
        <begin position="1"/>
        <end position="73"/>
    </location>
</feature>
<keyword evidence="3" id="KW-1185">Reference proteome</keyword>
<dbReference type="InterPro" id="IPR013783">
    <property type="entry name" value="Ig-like_fold"/>
</dbReference>
<protein>
    <recommendedName>
        <fullName evidence="1">CBM20 domain-containing protein</fullName>
    </recommendedName>
</protein>
<evidence type="ECO:0000313" key="2">
    <source>
        <dbReference type="EMBL" id="KAF6149462.1"/>
    </source>
</evidence>
<proteinExistence type="predicted"/>
<dbReference type="InterPro" id="IPR013784">
    <property type="entry name" value="Carb-bd-like_fold"/>
</dbReference>
<reference evidence="2 3" key="1">
    <citation type="journal article" date="2020" name="IScience">
        <title>Genome Sequencing of the Endangered Kingdonia uniflora (Circaeasteraceae, Ranunculales) Reveals Potential Mechanisms of Evolutionary Specialization.</title>
        <authorList>
            <person name="Sun Y."/>
            <person name="Deng T."/>
            <person name="Zhang A."/>
            <person name="Moore M.J."/>
            <person name="Landis J.B."/>
            <person name="Lin N."/>
            <person name="Zhang H."/>
            <person name="Zhang X."/>
            <person name="Huang J."/>
            <person name="Zhang X."/>
            <person name="Sun H."/>
            <person name="Wang H."/>
        </authorList>
    </citation>
    <scope>NUCLEOTIDE SEQUENCE [LARGE SCALE GENOMIC DNA]</scope>
    <source>
        <strain evidence="2">TB1705</strain>
        <tissue evidence="2">Leaf</tissue>
    </source>
</reference>
<dbReference type="GO" id="GO:2001070">
    <property type="term" value="F:starch binding"/>
    <property type="evidence" value="ECO:0007669"/>
    <property type="project" value="InterPro"/>
</dbReference>
<dbReference type="InterPro" id="IPR002044">
    <property type="entry name" value="CBM20"/>
</dbReference>
<evidence type="ECO:0000313" key="3">
    <source>
        <dbReference type="Proteomes" id="UP000541444"/>
    </source>
</evidence>
<dbReference type="Proteomes" id="UP000541444">
    <property type="component" value="Unassembled WGS sequence"/>
</dbReference>
<gene>
    <name evidence="2" type="ORF">GIB67_017000</name>
</gene>
<dbReference type="AlphaFoldDB" id="A0A7J7M3N8"/>
<dbReference type="PANTHER" id="PTHR32518">
    <property type="match status" value="1"/>
</dbReference>
<accession>A0A7J7M3N8</accession>
<dbReference type="Gene3D" id="2.60.40.10">
    <property type="entry name" value="Immunoglobulins"/>
    <property type="match status" value="1"/>
</dbReference>